<reference evidence="2" key="1">
    <citation type="journal article" date="2020" name="Microb. Genom.">
        <title>Genetic diversity of clinical and environmental Mucorales isolates obtained from an investigation of mucormycosis cases among solid organ transplant recipients.</title>
        <authorList>
            <person name="Nguyen M.H."/>
            <person name="Kaul D."/>
            <person name="Muto C."/>
            <person name="Cheng S.J."/>
            <person name="Richter R.A."/>
            <person name="Bruno V.M."/>
            <person name="Liu G."/>
            <person name="Beyhan S."/>
            <person name="Sundermann A.J."/>
            <person name="Mounaud S."/>
            <person name="Pasculle A.W."/>
            <person name="Nierman W.C."/>
            <person name="Driscoll E."/>
            <person name="Cumbie R."/>
            <person name="Clancy C.J."/>
            <person name="Dupont C.L."/>
        </authorList>
    </citation>
    <scope>NUCLEOTIDE SEQUENCE</scope>
    <source>
        <strain evidence="2">GL16</strain>
    </source>
</reference>
<dbReference type="AlphaFoldDB" id="A0A9P6YP26"/>
<proteinExistence type="predicted"/>
<dbReference type="EMBL" id="JAANIT010000027">
    <property type="protein sequence ID" value="KAG1553660.1"/>
    <property type="molecule type" value="Genomic_DNA"/>
</dbReference>
<feature type="compositionally biased region" description="Polar residues" evidence="1">
    <location>
        <begin position="270"/>
        <end position="284"/>
    </location>
</feature>
<evidence type="ECO:0000256" key="1">
    <source>
        <dbReference type="SAM" id="MobiDB-lite"/>
    </source>
</evidence>
<gene>
    <name evidence="2" type="ORF">G6F51_000460</name>
</gene>
<feature type="region of interest" description="Disordered" evidence="1">
    <location>
        <begin position="251"/>
        <end position="284"/>
    </location>
</feature>
<organism evidence="2 3">
    <name type="scientific">Rhizopus oryzae</name>
    <name type="common">Mucormycosis agent</name>
    <name type="synonym">Rhizopus arrhizus var. delemar</name>
    <dbReference type="NCBI Taxonomy" id="64495"/>
    <lineage>
        <taxon>Eukaryota</taxon>
        <taxon>Fungi</taxon>
        <taxon>Fungi incertae sedis</taxon>
        <taxon>Mucoromycota</taxon>
        <taxon>Mucoromycotina</taxon>
        <taxon>Mucoromycetes</taxon>
        <taxon>Mucorales</taxon>
        <taxon>Mucorineae</taxon>
        <taxon>Rhizopodaceae</taxon>
        <taxon>Rhizopus</taxon>
    </lineage>
</organism>
<accession>A0A9P6YP26</accession>
<evidence type="ECO:0000313" key="3">
    <source>
        <dbReference type="Proteomes" id="UP000717996"/>
    </source>
</evidence>
<evidence type="ECO:0000313" key="2">
    <source>
        <dbReference type="EMBL" id="KAG1553660.1"/>
    </source>
</evidence>
<dbReference type="Proteomes" id="UP000717996">
    <property type="component" value="Unassembled WGS sequence"/>
</dbReference>
<comment type="caution">
    <text evidence="2">The sequence shown here is derived from an EMBL/GenBank/DDBJ whole genome shotgun (WGS) entry which is preliminary data.</text>
</comment>
<sequence length="284" mass="32895">MAAAGSPTPTAFVYGIGWNPLLHPQLEMLVNIVHNTTTHTYFLAYRRKVRSNTTLGMRQRIGLQLEPYLQATGTKIYNAYALSVHMNLGNHLRRTARPVAHFKAFYRPSQGFAALNLPIFNCFSLHRSWSPCYATIDIKVLYRNILYRKRETVTSYSEHTDVLQAHYVSTPTNHITVFPIHPKTRLSSYFKGQLAWHFLITNLRRRFGDDAAFAMRNWSFPNSRFHKSIRCLPASRCLHIVRLPRENGQIPERFRHNVPQRPRRPGEPTDNLQSQRPASCPRSQ</sequence>
<name>A0A9P6YP26_RHIOR</name>
<protein>
    <submittedName>
        <fullName evidence="2">Uncharacterized protein</fullName>
    </submittedName>
</protein>